<evidence type="ECO:0000313" key="8">
    <source>
        <dbReference type="EMBL" id="ADD95770.1"/>
    </source>
</evidence>
<dbReference type="Gene3D" id="1.20.120.310">
    <property type="entry name" value="ERV/ALR sulfhydryl oxidase domain"/>
    <property type="match status" value="1"/>
</dbReference>
<dbReference type="InterPro" id="IPR017905">
    <property type="entry name" value="ERV/ALR_sulphydryl_oxidase"/>
</dbReference>
<accession>D6PJ69</accession>
<evidence type="ECO:0000256" key="2">
    <source>
        <dbReference type="ARBA" id="ARBA00012512"/>
    </source>
</evidence>
<dbReference type="Pfam" id="PF04777">
    <property type="entry name" value="Evr1_Alr"/>
    <property type="match status" value="1"/>
</dbReference>
<keyword evidence="6" id="KW-1015">Disulfide bond</keyword>
<keyword evidence="4" id="KW-0274">FAD</keyword>
<dbReference type="InterPro" id="IPR036774">
    <property type="entry name" value="ERV/ALR_sulphydryl_oxid_sf"/>
</dbReference>
<reference evidence="8" key="1">
    <citation type="journal article" date="2010" name="ISME J.">
        <title>Metagenome of the Mediterranean deep chlorophyll maximum studied by direct and fosmid library 454 pyrosequencing.</title>
        <authorList>
            <person name="Ghai R."/>
            <person name="Martin-Cuadrado A.B."/>
            <person name="Molto A.G."/>
            <person name="Heredia I.G."/>
            <person name="Cabrera R."/>
            <person name="Martin J."/>
            <person name="Verdu M."/>
            <person name="Deschamps P."/>
            <person name="Moreira D."/>
            <person name="Lopez-Garcia P."/>
            <person name="Mira A."/>
            <person name="Rodriguez-Valera F."/>
        </authorList>
    </citation>
    <scope>NUCLEOTIDE SEQUENCE</scope>
</reference>
<organism evidence="8">
    <name type="scientific">uncultured organism MedDCM-OCT-S08-C195</name>
    <dbReference type="NCBI Taxonomy" id="743634"/>
    <lineage>
        <taxon>unclassified sequences</taxon>
        <taxon>environmental samples</taxon>
    </lineage>
</organism>
<evidence type="ECO:0000256" key="4">
    <source>
        <dbReference type="ARBA" id="ARBA00022827"/>
    </source>
</evidence>
<dbReference type="SUPFAM" id="SSF69000">
    <property type="entry name" value="FAD-dependent thiol oxidase"/>
    <property type="match status" value="1"/>
</dbReference>
<dbReference type="EMBL" id="GU943095">
    <property type="protein sequence ID" value="ADD95770.1"/>
    <property type="molecule type" value="Genomic_DNA"/>
</dbReference>
<dbReference type="GO" id="GO:0016972">
    <property type="term" value="F:thiol oxidase activity"/>
    <property type="evidence" value="ECO:0007669"/>
    <property type="project" value="UniProtKB-EC"/>
</dbReference>
<dbReference type="PROSITE" id="PS51324">
    <property type="entry name" value="ERV_ALR"/>
    <property type="match status" value="1"/>
</dbReference>
<name>D6PJ69_9ZZZZ</name>
<keyword evidence="5" id="KW-0560">Oxidoreductase</keyword>
<dbReference type="EC" id="1.8.3.2" evidence="2"/>
<proteinExistence type="predicted"/>
<evidence type="ECO:0000256" key="3">
    <source>
        <dbReference type="ARBA" id="ARBA00022630"/>
    </source>
</evidence>
<comment type="cofactor">
    <cofactor evidence="1">
        <name>FAD</name>
        <dbReference type="ChEBI" id="CHEBI:57692"/>
    </cofactor>
</comment>
<evidence type="ECO:0000256" key="5">
    <source>
        <dbReference type="ARBA" id="ARBA00023002"/>
    </source>
</evidence>
<dbReference type="AlphaFoldDB" id="D6PJ69"/>
<protein>
    <recommendedName>
        <fullName evidence="2">thiol oxidase</fullName>
        <ecNumber evidence="2">1.8.3.2</ecNumber>
    </recommendedName>
</protein>
<keyword evidence="3" id="KW-0285">Flavoprotein</keyword>
<feature type="domain" description="ERV/ALR sulfhydryl oxidase" evidence="7">
    <location>
        <begin position="1"/>
        <end position="97"/>
    </location>
</feature>
<evidence type="ECO:0000256" key="6">
    <source>
        <dbReference type="ARBA" id="ARBA00023157"/>
    </source>
</evidence>
<evidence type="ECO:0000256" key="1">
    <source>
        <dbReference type="ARBA" id="ARBA00001974"/>
    </source>
</evidence>
<sequence length="149" mass="18036">MLWGQPTWFLFHTLAEKVKESYFQEIKYDLFSFIRRICNNLPCPDCAKHATQYMKTVNFDAIITKEQLKRMLFNFHNDVSSRKGNPVLPYHELDEKYNAAITFNIITNFFLHFSKRNYSLRMDVSGNQRRTLLHDFRAWLELHHYCFEE</sequence>
<evidence type="ECO:0000259" key="7">
    <source>
        <dbReference type="PROSITE" id="PS51324"/>
    </source>
</evidence>